<feature type="region of interest" description="Disordered" evidence="1">
    <location>
        <begin position="188"/>
        <end position="213"/>
    </location>
</feature>
<feature type="compositionally biased region" description="Basic and acidic residues" evidence="1">
    <location>
        <begin position="199"/>
        <end position="213"/>
    </location>
</feature>
<gene>
    <name evidence="2" type="ORF">BK022_19750</name>
</gene>
<feature type="region of interest" description="Disordered" evidence="1">
    <location>
        <begin position="53"/>
        <end position="74"/>
    </location>
</feature>
<sequence>MREIREGDAEPWRLRHDAADGQKIERHGEAAAQGLGQRLLQAPQPRQPLGLRRIEPGGNVPTLGGKGLARQQRDVGGLNPLQIDPHRAGLGKDHCHGDRAGMGQADAEVFDPGAGENRLLQHTGPDREIPRVEFGPKGGERAFRRVAPDQQAVAAPRMEAVGEQRLFVRLKEAAAMGVEPIERCARERQNGLDRAGPGRLEREAQAPHQRDGRARTCRAFGAFLTRHGRPLASLAFAHRPGIGSRTTREALVLASSFPKSRAPPFGMML</sequence>
<evidence type="ECO:0000313" key="3">
    <source>
        <dbReference type="Proteomes" id="UP000180215"/>
    </source>
</evidence>
<dbReference type="EMBL" id="MNAO01000291">
    <property type="protein sequence ID" value="OHV15336.1"/>
    <property type="molecule type" value="Genomic_DNA"/>
</dbReference>
<comment type="caution">
    <text evidence="2">The sequence shown here is derived from an EMBL/GenBank/DDBJ whole genome shotgun (WGS) entry which is preliminary data.</text>
</comment>
<name>A0A1S1P2K3_METEX</name>
<reference evidence="2 3" key="1">
    <citation type="submission" date="2016-10" db="EMBL/GenBank/DDBJ databases">
        <title>Draft genome sequence of Methylobacterium extorquens CP3, a seed endophyte of Crotalaria pumila with plant growth-promoting and metal tolerance properties.</title>
        <authorList>
            <person name="Sanchez-Lopez A.S."/>
            <person name="Van Hamme J.D."/>
            <person name="Thijs S."/>
            <person name="Mcammond B.M."/>
            <person name="Stevens V."/>
            <person name="Gonzalez-Chavez M.D.C."/>
            <person name="Vangronsveld J."/>
        </authorList>
    </citation>
    <scope>NUCLEOTIDE SEQUENCE [LARGE SCALE GENOMIC DNA]</scope>
    <source>
        <strain evidence="2 3">CP3</strain>
    </source>
</reference>
<evidence type="ECO:0000313" key="2">
    <source>
        <dbReference type="EMBL" id="OHV15336.1"/>
    </source>
</evidence>
<organism evidence="2 3">
    <name type="scientific">Methylorubrum extorquens</name>
    <name type="common">Methylobacterium dichloromethanicum</name>
    <name type="synonym">Methylobacterium extorquens</name>
    <dbReference type="NCBI Taxonomy" id="408"/>
    <lineage>
        <taxon>Bacteria</taxon>
        <taxon>Pseudomonadati</taxon>
        <taxon>Pseudomonadota</taxon>
        <taxon>Alphaproteobacteria</taxon>
        <taxon>Hyphomicrobiales</taxon>
        <taxon>Methylobacteriaceae</taxon>
        <taxon>Methylorubrum</taxon>
    </lineage>
</organism>
<dbReference type="AlphaFoldDB" id="A0A1S1P2K3"/>
<evidence type="ECO:0000256" key="1">
    <source>
        <dbReference type="SAM" id="MobiDB-lite"/>
    </source>
</evidence>
<proteinExistence type="predicted"/>
<accession>A0A1S1P2K3</accession>
<protein>
    <submittedName>
        <fullName evidence="2">Uncharacterized protein</fullName>
    </submittedName>
</protein>
<dbReference type="Proteomes" id="UP000180215">
    <property type="component" value="Unassembled WGS sequence"/>
</dbReference>